<reference evidence="1 2" key="1">
    <citation type="submission" date="2018-07" db="EMBL/GenBank/DDBJ databases">
        <title>Complete genome sequence of Flavobacterium arcticum type strain SM1502T.</title>
        <authorList>
            <person name="Li Y."/>
            <person name="Li D.-D."/>
        </authorList>
    </citation>
    <scope>NUCLEOTIDE SEQUENCE [LARGE SCALE GENOMIC DNA]</scope>
    <source>
        <strain evidence="1 2">SM1502</strain>
    </source>
</reference>
<gene>
    <name evidence="1" type="ORF">DVK85_04535</name>
</gene>
<dbReference type="Proteomes" id="UP000253951">
    <property type="component" value="Chromosome"/>
</dbReference>
<dbReference type="GO" id="GO:0003677">
    <property type="term" value="F:DNA binding"/>
    <property type="evidence" value="ECO:0007669"/>
    <property type="project" value="UniProtKB-KW"/>
</dbReference>
<accession>A0A345HAC6</accession>
<name>A0A345HAC6_9FLAO</name>
<keyword evidence="2" id="KW-1185">Reference proteome</keyword>
<organism evidence="1 2">
    <name type="scientific">Flavobacterium arcticum</name>
    <dbReference type="NCBI Taxonomy" id="1784713"/>
    <lineage>
        <taxon>Bacteria</taxon>
        <taxon>Pseudomonadati</taxon>
        <taxon>Bacteroidota</taxon>
        <taxon>Flavobacteriia</taxon>
        <taxon>Flavobacteriales</taxon>
        <taxon>Flavobacteriaceae</taxon>
        <taxon>Flavobacterium</taxon>
    </lineage>
</organism>
<evidence type="ECO:0000313" key="1">
    <source>
        <dbReference type="EMBL" id="AXG73536.1"/>
    </source>
</evidence>
<dbReference type="OrthoDB" id="651456at2"/>
<dbReference type="AlphaFoldDB" id="A0A345HAC6"/>
<dbReference type="RefSeq" id="WP_114677297.1">
    <property type="nucleotide sequence ID" value="NZ_CP031188.1"/>
</dbReference>
<dbReference type="KEGG" id="fat:DVK85_04535"/>
<sequence>MNILISGNHPFTIDVFEKTLHENFIDLNISKTYCYKIAFKMISKNAMDPYELVVFDLNTMINDDLNFTYIVEIIVLLKKRMSKCKIIVITSRTEILHVYEIVRKIKPTGLAVKTDVSLTELKYLFETVLKGSNYQSFHVKQCLNEIWDNQLMIEDYNRQILLLLSQGYRVGELSEVISLSKSAIQKRIYKLKKAFNTGDEQSLIREVRLKGYV</sequence>
<dbReference type="Gene3D" id="3.40.50.2300">
    <property type="match status" value="1"/>
</dbReference>
<proteinExistence type="predicted"/>
<keyword evidence="1" id="KW-0238">DNA-binding</keyword>
<protein>
    <submittedName>
        <fullName evidence="1">DNA-binding response regulator</fullName>
    </submittedName>
</protein>
<evidence type="ECO:0000313" key="2">
    <source>
        <dbReference type="Proteomes" id="UP000253951"/>
    </source>
</evidence>
<dbReference type="EMBL" id="CP031188">
    <property type="protein sequence ID" value="AXG73536.1"/>
    <property type="molecule type" value="Genomic_DNA"/>
</dbReference>